<evidence type="ECO:0000259" key="1">
    <source>
        <dbReference type="Pfam" id="PF03372"/>
    </source>
</evidence>
<proteinExistence type="predicted"/>
<dbReference type="InterPro" id="IPR036691">
    <property type="entry name" value="Endo/exonu/phosph_ase_sf"/>
</dbReference>
<protein>
    <submittedName>
        <fullName evidence="2">Endonuclease/exonuclease/phosphatase family metal-dependent hydrolase</fullName>
    </submittedName>
</protein>
<comment type="caution">
    <text evidence="2">The sequence shown here is derived from an EMBL/GenBank/DDBJ whole genome shotgun (WGS) entry which is preliminary data.</text>
</comment>
<organism evidence="2 3">
    <name type="scientific">Phyllobacterium myrsinacearum</name>
    <dbReference type="NCBI Taxonomy" id="28101"/>
    <lineage>
        <taxon>Bacteria</taxon>
        <taxon>Pseudomonadati</taxon>
        <taxon>Pseudomonadota</taxon>
        <taxon>Alphaproteobacteria</taxon>
        <taxon>Hyphomicrobiales</taxon>
        <taxon>Phyllobacteriaceae</taxon>
        <taxon>Phyllobacterium</taxon>
    </lineage>
</organism>
<keyword evidence="2" id="KW-0255">Endonuclease</keyword>
<name>A0A839ESQ5_9HYPH</name>
<dbReference type="GO" id="GO:0004519">
    <property type="term" value="F:endonuclease activity"/>
    <property type="evidence" value="ECO:0007669"/>
    <property type="project" value="UniProtKB-KW"/>
</dbReference>
<keyword evidence="3" id="KW-1185">Reference proteome</keyword>
<dbReference type="GO" id="GO:0004527">
    <property type="term" value="F:exonuclease activity"/>
    <property type="evidence" value="ECO:0007669"/>
    <property type="project" value="UniProtKB-KW"/>
</dbReference>
<reference evidence="2 3" key="1">
    <citation type="submission" date="2020-07" db="EMBL/GenBank/DDBJ databases">
        <title>Genomic Encyclopedia of Type Strains, Phase IV (KMG-V): Genome sequencing to study the core and pangenomes of soil and plant-associated prokaryotes.</title>
        <authorList>
            <person name="Whitman W."/>
        </authorList>
    </citation>
    <scope>NUCLEOTIDE SEQUENCE [LARGE SCALE GENOMIC DNA]</scope>
    <source>
        <strain evidence="2 3">AN3</strain>
    </source>
</reference>
<gene>
    <name evidence="2" type="ORF">FHW16_003186</name>
</gene>
<feature type="domain" description="Endonuclease/exonuclease/phosphatase" evidence="1">
    <location>
        <begin position="6"/>
        <end position="261"/>
    </location>
</feature>
<evidence type="ECO:0000313" key="2">
    <source>
        <dbReference type="EMBL" id="MBA8879467.1"/>
    </source>
</evidence>
<keyword evidence="2" id="KW-0378">Hydrolase</keyword>
<accession>A0A839ESQ5</accession>
<dbReference type="Pfam" id="PF03372">
    <property type="entry name" value="Exo_endo_phos"/>
    <property type="match status" value="1"/>
</dbReference>
<dbReference type="InterPro" id="IPR005135">
    <property type="entry name" value="Endo/exonuclease/phosphatase"/>
</dbReference>
<dbReference type="EMBL" id="JACGXN010000004">
    <property type="protein sequence ID" value="MBA8879467.1"/>
    <property type="molecule type" value="Genomic_DNA"/>
</dbReference>
<dbReference type="Gene3D" id="3.60.10.10">
    <property type="entry name" value="Endonuclease/exonuclease/phosphatase"/>
    <property type="match status" value="1"/>
</dbReference>
<dbReference type="Proteomes" id="UP000549052">
    <property type="component" value="Unassembled WGS sequence"/>
</dbReference>
<dbReference type="SUPFAM" id="SSF56219">
    <property type="entry name" value="DNase I-like"/>
    <property type="match status" value="1"/>
</dbReference>
<dbReference type="RefSeq" id="WP_182550110.1">
    <property type="nucleotide sequence ID" value="NZ_JACGXN010000004.1"/>
</dbReference>
<sequence>MALRILSLNVWGGRLHGPLIQYLAGVDADVFCLQEVVHTPDARNDWLLYRDGNTELPQRAHLFDEICAALPEHAGYFCPTARGLLFDGEDKLHSEFGLATFVRKTHAVIGQAMDFVHGTFSPNGWGEHPRARNAHCVRIFSYEDGFSLTVAHMHGLRDITGKEDSSLRVEQARFLVRLIERVHRNDERLVVCGDFNVLPGSVTFEALARLGLSDLVTTGGHTDTRTSFYPKNGRFADYMLTTPHVKIRKFDVVAHPEVSDHRALVLDIA</sequence>
<keyword evidence="2" id="KW-0540">Nuclease</keyword>
<keyword evidence="2" id="KW-0269">Exonuclease</keyword>
<evidence type="ECO:0000313" key="3">
    <source>
        <dbReference type="Proteomes" id="UP000549052"/>
    </source>
</evidence>
<dbReference type="AlphaFoldDB" id="A0A839ESQ5"/>